<dbReference type="RefSeq" id="XP_066065860.1">
    <property type="nucleotide sequence ID" value="XM_066209763.1"/>
</dbReference>
<dbReference type="Gene3D" id="1.10.150.720">
    <property type="entry name" value="Haloacid dehalogenase-like hydrolase"/>
    <property type="match status" value="1"/>
</dbReference>
<dbReference type="InterPro" id="IPR051828">
    <property type="entry name" value="HAD-like_hydrolase_domain"/>
</dbReference>
<dbReference type="NCBIfam" id="TIGR01549">
    <property type="entry name" value="HAD-SF-IA-v1"/>
    <property type="match status" value="1"/>
</dbReference>
<dbReference type="InterPro" id="IPR023214">
    <property type="entry name" value="HAD_sf"/>
</dbReference>
<reference evidence="1" key="1">
    <citation type="submission" date="2016-06" db="EMBL/GenBank/DDBJ databases">
        <authorList>
            <person name="Cuomo C."/>
            <person name="Litvintseva A."/>
            <person name="Heitman J."/>
            <person name="Chen Y."/>
            <person name="Sun S."/>
            <person name="Springer D."/>
            <person name="Dromer F."/>
            <person name="Young S."/>
            <person name="Zeng Q."/>
            <person name="Chapman S."/>
            <person name="Gujja S."/>
            <person name="Saif S."/>
            <person name="Birren B."/>
        </authorList>
    </citation>
    <scope>NUCLEOTIDE SEQUENCE</scope>
    <source>
        <strain evidence="1">CBS 7841</strain>
    </source>
</reference>
<dbReference type="GO" id="GO:0016791">
    <property type="term" value="F:phosphatase activity"/>
    <property type="evidence" value="ECO:0007669"/>
    <property type="project" value="UniProtKB-ARBA"/>
</dbReference>
<dbReference type="AlphaFoldDB" id="A0A1E3IZ82"/>
<accession>A0A1E3IZ82</accession>
<evidence type="ECO:0000313" key="1">
    <source>
        <dbReference type="EMBL" id="WVN85159.1"/>
    </source>
</evidence>
<dbReference type="InterPro" id="IPR006439">
    <property type="entry name" value="HAD-SF_hydro_IA"/>
</dbReference>
<reference evidence="1" key="3">
    <citation type="submission" date="2024-01" db="EMBL/GenBank/DDBJ databases">
        <authorList>
            <person name="Coelho M.A."/>
            <person name="David-Palma M."/>
            <person name="Shea T."/>
            <person name="Sun S."/>
            <person name="Cuomo C.A."/>
            <person name="Heitman J."/>
        </authorList>
    </citation>
    <scope>NUCLEOTIDE SEQUENCE</scope>
    <source>
        <strain evidence="1">CBS 7841</strain>
    </source>
</reference>
<dbReference type="InterPro" id="IPR036412">
    <property type="entry name" value="HAD-like_sf"/>
</dbReference>
<dbReference type="Pfam" id="PF00702">
    <property type="entry name" value="Hydrolase"/>
    <property type="match status" value="1"/>
</dbReference>
<dbReference type="Gene3D" id="3.40.50.1000">
    <property type="entry name" value="HAD superfamily/HAD-like"/>
    <property type="match status" value="1"/>
</dbReference>
<dbReference type="OrthoDB" id="444127at2759"/>
<name>A0A1E3IZ82_9TREE</name>
<protein>
    <submittedName>
        <fullName evidence="1">Uncharacterized protein</fullName>
    </submittedName>
</protein>
<dbReference type="SUPFAM" id="SSF56784">
    <property type="entry name" value="HAD-like"/>
    <property type="match status" value="1"/>
</dbReference>
<dbReference type="InterPro" id="IPR044924">
    <property type="entry name" value="HAD-SF_hydro_IA_REG-2-like_cap"/>
</dbReference>
<dbReference type="GO" id="GO:0005634">
    <property type="term" value="C:nucleus"/>
    <property type="evidence" value="ECO:0007669"/>
    <property type="project" value="TreeGrafter"/>
</dbReference>
<dbReference type="KEGG" id="cdep:91084518"/>
<reference evidence="1" key="2">
    <citation type="journal article" date="2022" name="Elife">
        <title>Obligate sexual reproduction of a homothallic fungus closely related to the Cryptococcus pathogenic species complex.</title>
        <authorList>
            <person name="Passer A.R."/>
            <person name="Clancey S.A."/>
            <person name="Shea T."/>
            <person name="David-Palma M."/>
            <person name="Averette A.F."/>
            <person name="Boekhout T."/>
            <person name="Porcel B.M."/>
            <person name="Nowrousian M."/>
            <person name="Cuomo C.A."/>
            <person name="Sun S."/>
            <person name="Heitman J."/>
            <person name="Coelho M.A."/>
        </authorList>
    </citation>
    <scope>NUCLEOTIDE SEQUENCE</scope>
    <source>
        <strain evidence="1">CBS 7841</strain>
    </source>
</reference>
<keyword evidence="2" id="KW-1185">Reference proteome</keyword>
<dbReference type="EMBL" id="CP143784">
    <property type="protein sequence ID" value="WVN85159.1"/>
    <property type="molecule type" value="Genomic_DNA"/>
</dbReference>
<gene>
    <name evidence="1" type="ORF">L203_100302</name>
</gene>
<dbReference type="VEuPathDB" id="FungiDB:L203_00039"/>
<evidence type="ECO:0000313" key="2">
    <source>
        <dbReference type="Proteomes" id="UP000094043"/>
    </source>
</evidence>
<proteinExistence type="predicted"/>
<dbReference type="PANTHER" id="PTHR46191">
    <property type="match status" value="1"/>
</dbReference>
<dbReference type="Proteomes" id="UP000094043">
    <property type="component" value="Chromosome 1"/>
</dbReference>
<organism evidence="1 2">
    <name type="scientific">Cryptococcus depauperatus CBS 7841</name>
    <dbReference type="NCBI Taxonomy" id="1295531"/>
    <lineage>
        <taxon>Eukaryota</taxon>
        <taxon>Fungi</taxon>
        <taxon>Dikarya</taxon>
        <taxon>Basidiomycota</taxon>
        <taxon>Agaricomycotina</taxon>
        <taxon>Tremellomycetes</taxon>
        <taxon>Tremellales</taxon>
        <taxon>Cryptococcaceae</taxon>
        <taxon>Cryptococcus</taxon>
    </lineage>
</organism>
<dbReference type="PANTHER" id="PTHR46191:SF2">
    <property type="entry name" value="HALOACID DEHALOGENASE-LIKE HYDROLASE DOMAIN-CONTAINING PROTEIN 3"/>
    <property type="match status" value="1"/>
</dbReference>
<dbReference type="GeneID" id="91084518"/>
<sequence length="265" mass="29609">MSSTTSPGPVRLVLFDAFDTLCTPRISVDKQYYEEAVKGGLTGAALTPQSMREAFRPAFEKINSLWPFYGKHANPPLSPEEWWTKIIYETLLKAGAPPNELNQKIHVIAPALMSRFESGIGYKDFPETISCLYELRGLGVKTSIVSNSDPRILRTLYSLNILPLLSHPPTLSWDAEAAKPSPIIFQKACEMCEEEVGDGVIMVGDELKTDWQGAIAAGIEGRLIRWPEKWSNDAFRKLQRQLGAMNVIRSLEDVVAEVKRRNKSS</sequence>